<proteinExistence type="predicted"/>
<keyword evidence="2" id="KW-1185">Reference proteome</keyword>
<dbReference type="InterPro" id="IPR011989">
    <property type="entry name" value="ARM-like"/>
</dbReference>
<name>A0A7G2C8E2_9TRYP</name>
<dbReference type="Gene3D" id="1.25.10.10">
    <property type="entry name" value="Leucine-rich Repeat Variant"/>
    <property type="match status" value="2"/>
</dbReference>
<evidence type="ECO:0000313" key="1">
    <source>
        <dbReference type="EMBL" id="CAD2215374.1"/>
    </source>
</evidence>
<dbReference type="AlphaFoldDB" id="A0A7G2C8E2"/>
<dbReference type="Proteomes" id="UP000515908">
    <property type="component" value="Chromosome 05"/>
</dbReference>
<sequence>MNFTAERFFGDVESADPDLREMALSDLEKCLSSQEGKTLFASKWPAMVEKVLFRMSAEEQNYSVRQKSVGAIPRIIVASDPDTQQTILSRLLEMAVSPSQDVRDSARRSLERGSNAIAEQSAANIVFWQAEVCVVHNFLQKIERCAEREENDFVFAYVRTLADQFGRVCKSLLSRIMMLALRGFKNGKLDYNVSSCVTAMIAFVDSKTRSSVFLSIAEAFQRDETFPNGSTLLGALATLDAPFVSGESEKFVGFLQNVDYSAKAGNVVLAAVKLLRVLTTKCDLSTDTKDTLTSRLLTVYSAQSEAATSQAQNADASSDSEYECYDYYDDNDGADSDANLIKAEILLLMQNVCANDASAVCATVMKALQDNDDSVAKAALELLKKIDVTPLLKESALPAVLQGLFARNSDVALAALSAIGHLAALHPDKPSLASEPVAKAIIGFMKGDKWSLQEESLNTTCSVLASLGKCGGTLEIGAPLCECVAECLSQSTLAKLETKAAEVFPTVIDYVNAEGSESLAVKCVAVCKSRVLTNNTLPVQNRLEIVKSFVRNTAGSSNSPFLRPAANAASFELLLLCLKEPHLCHIVPDVLSTVSCAKFAELVSPEQSASLVEVLHETSLASRRCAAATLRILAERKMTLADGAKARCLAASFTETELFSEIVALWWTLLTNQIMLAESFPPSSLAIYGTLCQTSLAIAQISIQRWFTVPQRFHEKPTKQRQTRRGISWL</sequence>
<gene>
    <name evidence="1" type="ORF">ADEAN_000282900</name>
</gene>
<dbReference type="SUPFAM" id="SSF48371">
    <property type="entry name" value="ARM repeat"/>
    <property type="match status" value="1"/>
</dbReference>
<organism evidence="1 2">
    <name type="scientific">Angomonas deanei</name>
    <dbReference type="NCBI Taxonomy" id="59799"/>
    <lineage>
        <taxon>Eukaryota</taxon>
        <taxon>Discoba</taxon>
        <taxon>Euglenozoa</taxon>
        <taxon>Kinetoplastea</taxon>
        <taxon>Metakinetoplastina</taxon>
        <taxon>Trypanosomatida</taxon>
        <taxon>Trypanosomatidae</taxon>
        <taxon>Strigomonadinae</taxon>
        <taxon>Angomonas</taxon>
    </lineage>
</organism>
<dbReference type="EMBL" id="LR877149">
    <property type="protein sequence ID" value="CAD2215374.1"/>
    <property type="molecule type" value="Genomic_DNA"/>
</dbReference>
<reference evidence="1 2" key="1">
    <citation type="submission" date="2020-08" db="EMBL/GenBank/DDBJ databases">
        <authorList>
            <person name="Newling K."/>
            <person name="Davey J."/>
            <person name="Forrester S."/>
        </authorList>
    </citation>
    <scope>NUCLEOTIDE SEQUENCE [LARGE SCALE GENOMIC DNA]</scope>
    <source>
        <strain evidence="2">Crithidia deanei Carvalho (ATCC PRA-265)</strain>
    </source>
</reference>
<dbReference type="InterPro" id="IPR016024">
    <property type="entry name" value="ARM-type_fold"/>
</dbReference>
<evidence type="ECO:0000313" key="2">
    <source>
        <dbReference type="Proteomes" id="UP000515908"/>
    </source>
</evidence>
<dbReference type="VEuPathDB" id="TriTrypDB:ADEAN_000282900"/>
<protein>
    <submittedName>
        <fullName evidence="1">Uncharacterized protein</fullName>
    </submittedName>
</protein>
<accession>A0A7G2C8E2</accession>